<sequence length="90" mass="10346">MYQRVRVCLSIRRGEKRQRDGEEGEQHQTVKDPLLPSLTFPAGFRGTSDLKLRWSFGSAVNLCWLEFTCGRRFTIKLVMAECTRGSCTMT</sequence>
<accession>A0ABV0YBE7</accession>
<name>A0ABV0YBE7_9TELE</name>
<comment type="caution">
    <text evidence="1">The sequence shown here is derived from an EMBL/GenBank/DDBJ whole genome shotgun (WGS) entry which is preliminary data.</text>
</comment>
<protein>
    <submittedName>
        <fullName evidence="1">Uncharacterized protein</fullName>
    </submittedName>
</protein>
<organism evidence="1 2">
    <name type="scientific">Ameca splendens</name>
    <dbReference type="NCBI Taxonomy" id="208324"/>
    <lineage>
        <taxon>Eukaryota</taxon>
        <taxon>Metazoa</taxon>
        <taxon>Chordata</taxon>
        <taxon>Craniata</taxon>
        <taxon>Vertebrata</taxon>
        <taxon>Euteleostomi</taxon>
        <taxon>Actinopterygii</taxon>
        <taxon>Neopterygii</taxon>
        <taxon>Teleostei</taxon>
        <taxon>Neoteleostei</taxon>
        <taxon>Acanthomorphata</taxon>
        <taxon>Ovalentaria</taxon>
        <taxon>Atherinomorphae</taxon>
        <taxon>Cyprinodontiformes</taxon>
        <taxon>Goodeidae</taxon>
        <taxon>Ameca</taxon>
    </lineage>
</organism>
<proteinExistence type="predicted"/>
<dbReference type="EMBL" id="JAHRIP010028754">
    <property type="protein sequence ID" value="MEQ2291066.1"/>
    <property type="molecule type" value="Genomic_DNA"/>
</dbReference>
<evidence type="ECO:0000313" key="1">
    <source>
        <dbReference type="EMBL" id="MEQ2291066.1"/>
    </source>
</evidence>
<dbReference type="Proteomes" id="UP001469553">
    <property type="component" value="Unassembled WGS sequence"/>
</dbReference>
<evidence type="ECO:0000313" key="2">
    <source>
        <dbReference type="Proteomes" id="UP001469553"/>
    </source>
</evidence>
<reference evidence="1 2" key="1">
    <citation type="submission" date="2021-06" db="EMBL/GenBank/DDBJ databases">
        <authorList>
            <person name="Palmer J.M."/>
        </authorList>
    </citation>
    <scope>NUCLEOTIDE SEQUENCE [LARGE SCALE GENOMIC DNA]</scope>
    <source>
        <strain evidence="1 2">AS_MEX2019</strain>
        <tissue evidence="1">Muscle</tissue>
    </source>
</reference>
<keyword evidence="2" id="KW-1185">Reference proteome</keyword>
<gene>
    <name evidence="1" type="ORF">AMECASPLE_009592</name>
</gene>